<dbReference type="InterPro" id="IPR028098">
    <property type="entry name" value="Glyco_trans_4-like_N"/>
</dbReference>
<evidence type="ECO:0000259" key="3">
    <source>
        <dbReference type="Pfam" id="PF13439"/>
    </source>
</evidence>
<gene>
    <name evidence="4" type="ORF">GCM10009846_14210</name>
</gene>
<dbReference type="PANTHER" id="PTHR46401">
    <property type="entry name" value="GLYCOSYLTRANSFERASE WBBK-RELATED"/>
    <property type="match status" value="1"/>
</dbReference>
<evidence type="ECO:0000256" key="2">
    <source>
        <dbReference type="ARBA" id="ARBA00022679"/>
    </source>
</evidence>
<evidence type="ECO:0000313" key="4">
    <source>
        <dbReference type="EMBL" id="GAA2173201.1"/>
    </source>
</evidence>
<protein>
    <submittedName>
        <fullName evidence="4">Glycosyltransferase family 1 protein</fullName>
    </submittedName>
</protein>
<keyword evidence="5" id="KW-1185">Reference proteome</keyword>
<reference evidence="5" key="1">
    <citation type="journal article" date="2019" name="Int. J. Syst. Evol. Microbiol.">
        <title>The Global Catalogue of Microorganisms (GCM) 10K type strain sequencing project: providing services to taxonomists for standard genome sequencing and annotation.</title>
        <authorList>
            <consortium name="The Broad Institute Genomics Platform"/>
            <consortium name="The Broad Institute Genome Sequencing Center for Infectious Disease"/>
            <person name="Wu L."/>
            <person name="Ma J."/>
        </authorList>
    </citation>
    <scope>NUCLEOTIDE SEQUENCE [LARGE SCALE GENOMIC DNA]</scope>
    <source>
        <strain evidence="5">JCM 16026</strain>
    </source>
</reference>
<comment type="caution">
    <text evidence="4">The sequence shown here is derived from an EMBL/GenBank/DDBJ whole genome shotgun (WGS) entry which is preliminary data.</text>
</comment>
<dbReference type="EMBL" id="BAAAQT010000005">
    <property type="protein sequence ID" value="GAA2173201.1"/>
    <property type="molecule type" value="Genomic_DNA"/>
</dbReference>
<organism evidence="4 5">
    <name type="scientific">Agrococcus versicolor</name>
    <dbReference type="NCBI Taxonomy" id="501482"/>
    <lineage>
        <taxon>Bacteria</taxon>
        <taxon>Bacillati</taxon>
        <taxon>Actinomycetota</taxon>
        <taxon>Actinomycetes</taxon>
        <taxon>Micrococcales</taxon>
        <taxon>Microbacteriaceae</taxon>
        <taxon>Agrococcus</taxon>
    </lineage>
</organism>
<proteinExistence type="predicted"/>
<dbReference type="Proteomes" id="UP001501599">
    <property type="component" value="Unassembled WGS sequence"/>
</dbReference>
<keyword evidence="2" id="KW-0808">Transferase</keyword>
<name>A0ABP5MKC8_9MICO</name>
<accession>A0ABP5MKC8</accession>
<keyword evidence="1" id="KW-0328">Glycosyltransferase</keyword>
<sequence>MLFDCRYVRTERHDGISRFSAELVARLGARADVTMLVHDPAQLRMLPDLPHVLGPSPTGALEPLATWRMRHVDVDVVYSPMQTIGSLGRRTALVTTVHDLIYYRHPMPPRDLPAPVRALWRLYHLSYAPQRLLLRGADATVVVSETTASLVREHRLTTHPVHVVRNAADALGEPVAHTSPPTRRLVYMGSFMPYKGVDTLVRMAALLPEHELHLLSRMPAGEEARLRALAPSARVVVHDGVTDDEYAEVLRSATALVHASHDEGFGIPLLEAMMLGVPVVASDIPIFREVAGDAGVYAPVGDAQGFADAVRTLEGEWAERSAASRRQAATFSWDASSDALHAALEATVAARRTGRG</sequence>
<dbReference type="CDD" id="cd03809">
    <property type="entry name" value="GT4_MtfB-like"/>
    <property type="match status" value="1"/>
</dbReference>
<dbReference type="SUPFAM" id="SSF53756">
    <property type="entry name" value="UDP-Glycosyltransferase/glycogen phosphorylase"/>
    <property type="match status" value="1"/>
</dbReference>
<dbReference type="Pfam" id="PF13439">
    <property type="entry name" value="Glyco_transf_4"/>
    <property type="match status" value="1"/>
</dbReference>
<feature type="domain" description="Glycosyltransferase subfamily 4-like N-terminal" evidence="3">
    <location>
        <begin position="14"/>
        <end position="169"/>
    </location>
</feature>
<dbReference type="Gene3D" id="3.40.50.2000">
    <property type="entry name" value="Glycogen Phosphorylase B"/>
    <property type="match status" value="2"/>
</dbReference>
<dbReference type="Pfam" id="PF13692">
    <property type="entry name" value="Glyco_trans_1_4"/>
    <property type="match status" value="1"/>
</dbReference>
<evidence type="ECO:0000256" key="1">
    <source>
        <dbReference type="ARBA" id="ARBA00022676"/>
    </source>
</evidence>
<dbReference type="PANTHER" id="PTHR46401:SF2">
    <property type="entry name" value="GLYCOSYLTRANSFERASE WBBK-RELATED"/>
    <property type="match status" value="1"/>
</dbReference>
<evidence type="ECO:0000313" key="5">
    <source>
        <dbReference type="Proteomes" id="UP001501599"/>
    </source>
</evidence>